<evidence type="ECO:0000256" key="10">
    <source>
        <dbReference type="SAM" id="MobiDB-lite"/>
    </source>
</evidence>
<feature type="zinc finger region" description="C3H1-type" evidence="9">
    <location>
        <begin position="363"/>
        <end position="392"/>
    </location>
</feature>
<feature type="domain" description="C3H1-type" evidence="12">
    <location>
        <begin position="1"/>
        <end position="28"/>
    </location>
</feature>
<evidence type="ECO:0000256" key="6">
    <source>
        <dbReference type="ARBA" id="ARBA00022801"/>
    </source>
</evidence>
<evidence type="ECO:0000256" key="5">
    <source>
        <dbReference type="ARBA" id="ARBA00022771"/>
    </source>
</evidence>
<dbReference type="InterPro" id="IPR017907">
    <property type="entry name" value="Znf_RING_CS"/>
</dbReference>
<protein>
    <recommendedName>
        <fullName evidence="15">RING-type E3 ubiquitin transferase</fullName>
    </recommendedName>
</protein>
<dbReference type="EMBL" id="JALJOT010000003">
    <property type="protein sequence ID" value="KAK9916447.1"/>
    <property type="molecule type" value="Genomic_DNA"/>
</dbReference>
<keyword evidence="6" id="KW-0378">Hydrolase</keyword>
<dbReference type="Gene3D" id="3.40.50.1820">
    <property type="entry name" value="alpha/beta hydrolase"/>
    <property type="match status" value="1"/>
</dbReference>
<dbReference type="InterPro" id="IPR029058">
    <property type="entry name" value="AB_hydrolase_fold"/>
</dbReference>
<comment type="similarity">
    <text evidence="1">Belongs to the peptidase S28 family.</text>
</comment>
<dbReference type="InterPro" id="IPR042269">
    <property type="entry name" value="Ser_carbopepase_S28_SKS"/>
</dbReference>
<reference evidence="13 14" key="1">
    <citation type="journal article" date="2024" name="Nat. Commun.">
        <title>Phylogenomics reveals the evolutionary origins of lichenization in chlorophyte algae.</title>
        <authorList>
            <person name="Puginier C."/>
            <person name="Libourel C."/>
            <person name="Otte J."/>
            <person name="Skaloud P."/>
            <person name="Haon M."/>
            <person name="Grisel S."/>
            <person name="Petersen M."/>
            <person name="Berrin J.G."/>
            <person name="Delaux P.M."/>
            <person name="Dal Grande F."/>
            <person name="Keller J."/>
        </authorList>
    </citation>
    <scope>NUCLEOTIDE SEQUENCE [LARGE SCALE GENOMIC DNA]</scope>
    <source>
        <strain evidence="13 14">SAG 216-7</strain>
    </source>
</reference>
<dbReference type="PROSITE" id="PS50103">
    <property type="entry name" value="ZF_C3H1"/>
    <property type="match status" value="4"/>
</dbReference>
<evidence type="ECO:0000256" key="7">
    <source>
        <dbReference type="ARBA" id="ARBA00022833"/>
    </source>
</evidence>
<dbReference type="SMART" id="SM00184">
    <property type="entry name" value="RING"/>
    <property type="match status" value="1"/>
</dbReference>
<proteinExistence type="inferred from homology"/>
<comment type="caution">
    <text evidence="13">The sequence shown here is derived from an EMBL/GenBank/DDBJ whole genome shotgun (WGS) entry which is preliminary data.</text>
</comment>
<dbReference type="PANTHER" id="PTHR11010">
    <property type="entry name" value="PROTEASE S28 PRO-X CARBOXYPEPTIDASE-RELATED"/>
    <property type="match status" value="1"/>
</dbReference>
<feature type="compositionally biased region" description="Basic and acidic residues" evidence="10">
    <location>
        <begin position="144"/>
        <end position="158"/>
    </location>
</feature>
<keyword evidence="8" id="KW-0325">Glycoprotein</keyword>
<dbReference type="InterPro" id="IPR041367">
    <property type="entry name" value="Znf-CCCH_4"/>
</dbReference>
<feature type="domain" description="RING-type" evidence="11">
    <location>
        <begin position="278"/>
        <end position="334"/>
    </location>
</feature>
<gene>
    <name evidence="13" type="ORF">WJX75_002684</name>
</gene>
<dbReference type="Gene3D" id="3.30.40.10">
    <property type="entry name" value="Zinc/RING finger domain, C3HC4 (zinc finger)"/>
    <property type="match status" value="1"/>
</dbReference>
<feature type="domain" description="C3H1-type" evidence="12">
    <location>
        <begin position="195"/>
        <end position="223"/>
    </location>
</feature>
<dbReference type="SUPFAM" id="SSF90229">
    <property type="entry name" value="CCCH zinc finger"/>
    <property type="match status" value="2"/>
</dbReference>
<dbReference type="SMART" id="SM00356">
    <property type="entry name" value="ZnF_C3H1"/>
    <property type="match status" value="4"/>
</dbReference>
<feature type="zinc finger region" description="C3H1-type" evidence="9">
    <location>
        <begin position="29"/>
        <end position="56"/>
    </location>
</feature>
<keyword evidence="4" id="KW-0732">Signal</keyword>
<dbReference type="InterPro" id="IPR001841">
    <property type="entry name" value="Znf_RING"/>
</dbReference>
<evidence type="ECO:0000256" key="9">
    <source>
        <dbReference type="PROSITE-ProRule" id="PRU00723"/>
    </source>
</evidence>
<keyword evidence="5 9" id="KW-0863">Zinc-finger</keyword>
<dbReference type="PROSITE" id="PS50089">
    <property type="entry name" value="ZF_RING_2"/>
    <property type="match status" value="1"/>
</dbReference>
<name>A0ABR2YX68_9CHLO</name>
<evidence type="ECO:0000313" key="14">
    <source>
        <dbReference type="Proteomes" id="UP001491310"/>
    </source>
</evidence>
<evidence type="ECO:0000256" key="3">
    <source>
        <dbReference type="ARBA" id="ARBA00022723"/>
    </source>
</evidence>
<evidence type="ECO:0000256" key="4">
    <source>
        <dbReference type="ARBA" id="ARBA00022729"/>
    </source>
</evidence>
<evidence type="ECO:0000313" key="13">
    <source>
        <dbReference type="EMBL" id="KAK9916447.1"/>
    </source>
</evidence>
<dbReference type="Proteomes" id="UP001491310">
    <property type="component" value="Unassembled WGS sequence"/>
</dbReference>
<dbReference type="InterPro" id="IPR000571">
    <property type="entry name" value="Znf_CCCH"/>
</dbReference>
<feature type="domain" description="C3H1-type" evidence="12">
    <location>
        <begin position="363"/>
        <end position="392"/>
    </location>
</feature>
<dbReference type="SUPFAM" id="SSF57850">
    <property type="entry name" value="RING/U-box"/>
    <property type="match status" value="1"/>
</dbReference>
<keyword evidence="7 9" id="KW-0862">Zinc</keyword>
<feature type="region of interest" description="Disordered" evidence="10">
    <location>
        <begin position="60"/>
        <end position="101"/>
    </location>
</feature>
<evidence type="ECO:0000259" key="11">
    <source>
        <dbReference type="PROSITE" id="PS50089"/>
    </source>
</evidence>
<dbReference type="Pfam" id="PF14608">
    <property type="entry name" value="zf-CCCH_2"/>
    <property type="match status" value="1"/>
</dbReference>
<evidence type="ECO:0000256" key="8">
    <source>
        <dbReference type="ARBA" id="ARBA00023180"/>
    </source>
</evidence>
<accession>A0ABR2YX68</accession>
<dbReference type="Pfam" id="PF05577">
    <property type="entry name" value="Peptidase_S28"/>
    <property type="match status" value="1"/>
</dbReference>
<feature type="zinc finger region" description="C3H1-type" evidence="9">
    <location>
        <begin position="195"/>
        <end position="223"/>
    </location>
</feature>
<dbReference type="Gene3D" id="1.20.120.980">
    <property type="entry name" value="Serine carboxypeptidase S28, SKS domain"/>
    <property type="match status" value="1"/>
</dbReference>
<dbReference type="PROSITE" id="PS00518">
    <property type="entry name" value="ZF_RING_1"/>
    <property type="match status" value="1"/>
</dbReference>
<dbReference type="InterPro" id="IPR036855">
    <property type="entry name" value="Znf_CCCH_sf"/>
</dbReference>
<dbReference type="InterPro" id="IPR013083">
    <property type="entry name" value="Znf_RING/FYVE/PHD"/>
</dbReference>
<dbReference type="PANTHER" id="PTHR11010:SF38">
    <property type="entry name" value="LYSOSOMAL PRO-X CARBOXYPEPTIDASE"/>
    <property type="match status" value="1"/>
</dbReference>
<dbReference type="Pfam" id="PF14634">
    <property type="entry name" value="zf-RING_5"/>
    <property type="match status" value="1"/>
</dbReference>
<evidence type="ECO:0000256" key="1">
    <source>
        <dbReference type="ARBA" id="ARBA00011079"/>
    </source>
</evidence>
<evidence type="ECO:0000259" key="12">
    <source>
        <dbReference type="PROSITE" id="PS50103"/>
    </source>
</evidence>
<evidence type="ECO:0008006" key="15">
    <source>
        <dbReference type="Google" id="ProtNLM"/>
    </source>
</evidence>
<evidence type="ECO:0000256" key="2">
    <source>
        <dbReference type="ARBA" id="ARBA00022670"/>
    </source>
</evidence>
<organism evidence="13 14">
    <name type="scientific">Coccomyxa subellipsoidea</name>
    <dbReference type="NCBI Taxonomy" id="248742"/>
    <lineage>
        <taxon>Eukaryota</taxon>
        <taxon>Viridiplantae</taxon>
        <taxon>Chlorophyta</taxon>
        <taxon>core chlorophytes</taxon>
        <taxon>Trebouxiophyceae</taxon>
        <taxon>Trebouxiophyceae incertae sedis</taxon>
        <taxon>Coccomyxaceae</taxon>
        <taxon>Coccomyxa</taxon>
    </lineage>
</organism>
<sequence>MSDKILCRFHTQGNCRYGSSCRFSHDLSSVPSQVCSYFLAGYCAYGKSCRFAHLQPDGTPLPGEDIEVPSTREPKSQVSSSFPADEPGAMNQPSHAYSGTADAAWQDDEADWACYPEDAHQSMSTSSSGSDEEDRQNAQQSNHWENRQSAAKDLREHGTSLGSTDDDEPSGSASCAESRLHALTQQLQAYGGCRQAHADICPDYSRSGFCSHGASCSWIHGVYCQARNRAHNGIQSFPTCQKFALDPADAEQRAAHASECLRRHQRIQALAMSQEVECNICMEVVMAKDRLSERKFGLLSCDHAFCLGCIRSWRNNVEGGADVSTALRTCPVCRQTTHFVTPSMTWPTSPEDKAAILDAYKSKLSQIDCRLFSFGNGSCPFGTSCMYRHAYKNGQLEDRTFRKRLNAEGQVEGVQSSRLSDFFASNLQGQQALRRSLSRDATLDHFSWATPPENRTSFKQRYFLCDDHWKSHKDGTRGPIFFYVGNEADVTLYLNATGLMWENAASFGALLVFAEHRYYGESKLFKKTLRHHMQYLTSEQAMADYAELIMELKEDLGAQSSAVIGFGGSYGGMLATWMRIKYPHILDGAIAGSAPIWSYLGEEPAYDSGSYAKIVTRDASEAGGSAPACASNVREAWRTMFELGKNDSGRGRIEGAMRVCPRLLNSSDDVMALADWASSAWDYMAMGNYPYPSSYILNGNGVLPAYPVRVACESLRQEGLSGNALLSAFSDALGVFYNYTEDVECYDFGAGPNPETDEDGSFWDYQWCTEQFQPFSKDGKNDMYWDQPFSAEESIKTCQENWGVTPRPLWATVEWGGRRIESASNIVFTNGLLDPWHGGGVLKSISDTLVAVVIPEGAHHLDLMFSHPLDPPSVLAARSTQLSNIRRWIAQAAARQKEEGLAATSGQPRMTVQQSRAGPLQRFDWVDFLDD</sequence>
<feature type="zinc finger region" description="C3H1-type" evidence="9">
    <location>
        <begin position="1"/>
        <end position="28"/>
    </location>
</feature>
<feature type="region of interest" description="Disordered" evidence="10">
    <location>
        <begin position="119"/>
        <end position="176"/>
    </location>
</feature>
<keyword evidence="14" id="KW-1185">Reference proteome</keyword>
<dbReference type="InterPro" id="IPR008758">
    <property type="entry name" value="Peptidase_S28"/>
</dbReference>
<feature type="domain" description="C3H1-type" evidence="12">
    <location>
        <begin position="29"/>
        <end position="56"/>
    </location>
</feature>
<dbReference type="Pfam" id="PF00642">
    <property type="entry name" value="zf-CCCH"/>
    <property type="match status" value="2"/>
</dbReference>
<dbReference type="SUPFAM" id="SSF53474">
    <property type="entry name" value="alpha/beta-Hydrolases"/>
    <property type="match status" value="2"/>
</dbReference>
<dbReference type="Pfam" id="PF18044">
    <property type="entry name" value="zf-CCCH_4"/>
    <property type="match status" value="1"/>
</dbReference>
<keyword evidence="2" id="KW-0645">Protease</keyword>
<dbReference type="CDD" id="cd16521">
    <property type="entry name" value="RING-HC_MKRN"/>
    <property type="match status" value="1"/>
</dbReference>
<keyword evidence="3 9" id="KW-0479">Metal-binding</keyword>
<dbReference type="Gene3D" id="4.10.1000.10">
    <property type="entry name" value="Zinc finger, CCCH-type"/>
    <property type="match status" value="1"/>
</dbReference>